<dbReference type="OrthoDB" id="2343671at2759"/>
<proteinExistence type="predicted"/>
<evidence type="ECO:0000313" key="2">
    <source>
        <dbReference type="Proteomes" id="UP000789759"/>
    </source>
</evidence>
<feature type="non-terminal residue" evidence="1">
    <location>
        <position position="1"/>
    </location>
</feature>
<dbReference type="EMBL" id="CAJVQA010036179">
    <property type="protein sequence ID" value="CAG8808131.1"/>
    <property type="molecule type" value="Genomic_DNA"/>
</dbReference>
<dbReference type="Proteomes" id="UP000789759">
    <property type="component" value="Unassembled WGS sequence"/>
</dbReference>
<sequence>ALLESLKVNQKDLTKRITKQVKKLFTTMFHIGITNSRLKMNVNEMHKEVLKKVSKEEIFKDNIPKISTITN</sequence>
<accession>A0A9N9K1Z2</accession>
<name>A0A9N9K1Z2_9GLOM</name>
<comment type="caution">
    <text evidence="1">The sequence shown here is derived from an EMBL/GenBank/DDBJ whole genome shotgun (WGS) entry which is preliminary data.</text>
</comment>
<gene>
    <name evidence="1" type="ORF">CPELLU_LOCUS18359</name>
</gene>
<reference evidence="1" key="1">
    <citation type="submission" date="2021-06" db="EMBL/GenBank/DDBJ databases">
        <authorList>
            <person name="Kallberg Y."/>
            <person name="Tangrot J."/>
            <person name="Rosling A."/>
        </authorList>
    </citation>
    <scope>NUCLEOTIDE SEQUENCE</scope>
    <source>
        <strain evidence="1">FL966</strain>
    </source>
</reference>
<protein>
    <submittedName>
        <fullName evidence="1">23585_t:CDS:1</fullName>
    </submittedName>
</protein>
<evidence type="ECO:0000313" key="1">
    <source>
        <dbReference type="EMBL" id="CAG8808131.1"/>
    </source>
</evidence>
<organism evidence="1 2">
    <name type="scientific">Cetraspora pellucida</name>
    <dbReference type="NCBI Taxonomy" id="1433469"/>
    <lineage>
        <taxon>Eukaryota</taxon>
        <taxon>Fungi</taxon>
        <taxon>Fungi incertae sedis</taxon>
        <taxon>Mucoromycota</taxon>
        <taxon>Glomeromycotina</taxon>
        <taxon>Glomeromycetes</taxon>
        <taxon>Diversisporales</taxon>
        <taxon>Gigasporaceae</taxon>
        <taxon>Cetraspora</taxon>
    </lineage>
</organism>
<keyword evidence="2" id="KW-1185">Reference proteome</keyword>
<dbReference type="AlphaFoldDB" id="A0A9N9K1Z2"/>